<dbReference type="Proteomes" id="UP000191612">
    <property type="component" value="Unassembled WGS sequence"/>
</dbReference>
<protein>
    <submittedName>
        <fullName evidence="1">Uncharacterized protein</fullName>
    </submittedName>
</protein>
<reference evidence="2" key="1">
    <citation type="journal article" date="2017" name="Nat. Microbiol.">
        <title>Global analysis of biosynthetic gene clusters reveals vast potential of secondary metabolite production in Penicillium species.</title>
        <authorList>
            <person name="Nielsen J.C."/>
            <person name="Grijseels S."/>
            <person name="Prigent S."/>
            <person name="Ji B."/>
            <person name="Dainat J."/>
            <person name="Nielsen K.F."/>
            <person name="Frisvad J.C."/>
            <person name="Workman M."/>
            <person name="Nielsen J."/>
        </authorList>
    </citation>
    <scope>NUCLEOTIDE SEQUENCE [LARGE SCALE GENOMIC DNA]</scope>
    <source>
        <strain evidence="2">IBT 29525</strain>
    </source>
</reference>
<sequence length="318" mass="35832">MTLPIDCSSEDLLKSLVALRSQAQNEASRRLRVEVLLSAVHYQVTKRQMIEPSSLDIQSRSGSSYMGVCASSTRARAHGHSECSFWYGVEDKSINFMAVMRPSKVMGREGIGSVMTALTGELHAKQRRLEEEGRTAYTLATDGDLFRFFRMAKEGQRYTQPAETQCRRGNNYQDPILLLVTVFDDAFIPPGARMISPTTPGDTTEEEYHKDLERMRQMDLRAGVKVYVGVLQKLPIRLNDQEEIKTLRLIQLVIFTAIGMTHKGHSGVGFPSYGMAMYNGNQKVLKNAIRKAALEEIGPVFEEILLEAYGKKLERLFK</sequence>
<dbReference type="EMBL" id="MDYO01000023">
    <property type="protein sequence ID" value="OQD94959.1"/>
    <property type="molecule type" value="Genomic_DNA"/>
</dbReference>
<keyword evidence="2" id="KW-1185">Reference proteome</keyword>
<evidence type="ECO:0000313" key="2">
    <source>
        <dbReference type="Proteomes" id="UP000191612"/>
    </source>
</evidence>
<evidence type="ECO:0000313" key="1">
    <source>
        <dbReference type="EMBL" id="OQD94959.1"/>
    </source>
</evidence>
<comment type="caution">
    <text evidence="1">The sequence shown here is derived from an EMBL/GenBank/DDBJ whole genome shotgun (WGS) entry which is preliminary data.</text>
</comment>
<organism evidence="1 2">
    <name type="scientific">Penicillium solitum</name>
    <dbReference type="NCBI Taxonomy" id="60172"/>
    <lineage>
        <taxon>Eukaryota</taxon>
        <taxon>Fungi</taxon>
        <taxon>Dikarya</taxon>
        <taxon>Ascomycota</taxon>
        <taxon>Pezizomycotina</taxon>
        <taxon>Eurotiomycetes</taxon>
        <taxon>Eurotiomycetidae</taxon>
        <taxon>Eurotiales</taxon>
        <taxon>Aspergillaceae</taxon>
        <taxon>Penicillium</taxon>
    </lineage>
</organism>
<name>A0A1V6R0H0_9EURO</name>
<dbReference type="AlphaFoldDB" id="A0A1V6R0H0"/>
<accession>A0A1V6R0H0</accession>
<gene>
    <name evidence="1" type="ORF">PENSOL_c023G01653</name>
</gene>
<proteinExistence type="predicted"/>